<dbReference type="InterPro" id="IPR005829">
    <property type="entry name" value="Sugar_transporter_CS"/>
</dbReference>
<dbReference type="EMBL" id="KK088446">
    <property type="protein sequence ID" value="EYE91271.1"/>
    <property type="molecule type" value="Genomic_DNA"/>
</dbReference>
<dbReference type="Pfam" id="PF07690">
    <property type="entry name" value="MFS_1"/>
    <property type="match status" value="1"/>
</dbReference>
<organism evidence="7 8">
    <name type="scientific">Aspergillus ruber (strain CBS 135680)</name>
    <dbReference type="NCBI Taxonomy" id="1388766"/>
    <lineage>
        <taxon>Eukaryota</taxon>
        <taxon>Fungi</taxon>
        <taxon>Dikarya</taxon>
        <taxon>Ascomycota</taxon>
        <taxon>Pezizomycotina</taxon>
        <taxon>Eurotiomycetes</taxon>
        <taxon>Eurotiomycetidae</taxon>
        <taxon>Eurotiales</taxon>
        <taxon>Aspergillaceae</taxon>
        <taxon>Aspergillus</taxon>
        <taxon>Aspergillus subgen. Aspergillus</taxon>
    </lineage>
</organism>
<feature type="transmembrane region" description="Helical" evidence="5">
    <location>
        <begin position="167"/>
        <end position="187"/>
    </location>
</feature>
<evidence type="ECO:0000313" key="8">
    <source>
        <dbReference type="Proteomes" id="UP000019804"/>
    </source>
</evidence>
<keyword evidence="4 5" id="KW-0472">Membrane</keyword>
<feature type="transmembrane region" description="Helical" evidence="5">
    <location>
        <begin position="42"/>
        <end position="60"/>
    </location>
</feature>
<dbReference type="InterPro" id="IPR011701">
    <property type="entry name" value="MFS"/>
</dbReference>
<dbReference type="Proteomes" id="UP000019804">
    <property type="component" value="Unassembled WGS sequence"/>
</dbReference>
<dbReference type="OrthoDB" id="3365399at2759"/>
<keyword evidence="3 5" id="KW-1133">Transmembrane helix</keyword>
<dbReference type="GeneID" id="63701024"/>
<keyword evidence="2 5" id="KW-0812">Transmembrane</keyword>
<dbReference type="FunFam" id="1.20.1250.20:FF:000011">
    <property type="entry name" value="MFS multidrug transporter, putative"/>
    <property type="match status" value="1"/>
</dbReference>
<accession>A0A017S347</accession>
<dbReference type="PROSITE" id="PS50850">
    <property type="entry name" value="MFS"/>
    <property type="match status" value="1"/>
</dbReference>
<dbReference type="InterPro" id="IPR036259">
    <property type="entry name" value="MFS_trans_sf"/>
</dbReference>
<dbReference type="PROSITE" id="PS00216">
    <property type="entry name" value="SUGAR_TRANSPORT_1"/>
    <property type="match status" value="1"/>
</dbReference>
<name>A0A017S347_ASPRC</name>
<feature type="domain" description="Major facilitator superfamily (MFS) profile" evidence="6">
    <location>
        <begin position="44"/>
        <end position="478"/>
    </location>
</feature>
<proteinExistence type="predicted"/>
<feature type="transmembrane region" description="Helical" evidence="5">
    <location>
        <begin position="111"/>
        <end position="128"/>
    </location>
</feature>
<dbReference type="GO" id="GO:0005886">
    <property type="term" value="C:plasma membrane"/>
    <property type="evidence" value="ECO:0007669"/>
    <property type="project" value="TreeGrafter"/>
</dbReference>
<feature type="transmembrane region" description="Helical" evidence="5">
    <location>
        <begin position="270"/>
        <end position="294"/>
    </location>
</feature>
<keyword evidence="8" id="KW-1185">Reference proteome</keyword>
<evidence type="ECO:0000256" key="5">
    <source>
        <dbReference type="SAM" id="Phobius"/>
    </source>
</evidence>
<dbReference type="GO" id="GO:0140115">
    <property type="term" value="P:export across plasma membrane"/>
    <property type="evidence" value="ECO:0007669"/>
    <property type="project" value="UniProtKB-ARBA"/>
</dbReference>
<dbReference type="InterPro" id="IPR020846">
    <property type="entry name" value="MFS_dom"/>
</dbReference>
<dbReference type="AlphaFoldDB" id="A0A017S347"/>
<dbReference type="PROSITE" id="PS51257">
    <property type="entry name" value="PROKAR_LIPOPROTEIN"/>
    <property type="match status" value="1"/>
</dbReference>
<dbReference type="PANTHER" id="PTHR23502">
    <property type="entry name" value="MAJOR FACILITATOR SUPERFAMILY"/>
    <property type="match status" value="1"/>
</dbReference>
<dbReference type="STRING" id="1388766.A0A017S347"/>
<feature type="transmembrane region" description="Helical" evidence="5">
    <location>
        <begin position="80"/>
        <end position="99"/>
    </location>
</feature>
<dbReference type="Gene3D" id="1.20.1250.20">
    <property type="entry name" value="MFS general substrate transporter like domains"/>
    <property type="match status" value="1"/>
</dbReference>
<feature type="transmembrane region" description="Helical" evidence="5">
    <location>
        <begin position="441"/>
        <end position="461"/>
    </location>
</feature>
<reference evidence="8" key="1">
    <citation type="journal article" date="2014" name="Nat. Commun.">
        <title>Genomic adaptations of the halophilic Dead Sea filamentous fungus Eurotium rubrum.</title>
        <authorList>
            <person name="Kis-Papo T."/>
            <person name="Weig A.R."/>
            <person name="Riley R."/>
            <person name="Persoh D."/>
            <person name="Salamov A."/>
            <person name="Sun H."/>
            <person name="Lipzen A."/>
            <person name="Wasser S.P."/>
            <person name="Rambold G."/>
            <person name="Grigoriev I.V."/>
            <person name="Nevo E."/>
        </authorList>
    </citation>
    <scope>NUCLEOTIDE SEQUENCE [LARGE SCALE GENOMIC DNA]</scope>
    <source>
        <strain evidence="8">CBS 135680</strain>
    </source>
</reference>
<comment type="subcellular location">
    <subcellularLocation>
        <location evidence="1">Membrane</location>
        <topology evidence="1">Multi-pass membrane protein</topology>
    </subcellularLocation>
</comment>
<evidence type="ECO:0000256" key="3">
    <source>
        <dbReference type="ARBA" id="ARBA00022989"/>
    </source>
</evidence>
<dbReference type="HOGENOM" id="CLU_008455_11_6_1"/>
<evidence type="ECO:0000313" key="7">
    <source>
        <dbReference type="EMBL" id="EYE91271.1"/>
    </source>
</evidence>
<dbReference type="GO" id="GO:0042908">
    <property type="term" value="P:xenobiotic transport"/>
    <property type="evidence" value="ECO:0007669"/>
    <property type="project" value="UniProtKB-ARBA"/>
</dbReference>
<dbReference type="CDD" id="cd17323">
    <property type="entry name" value="MFS_Tpo1_MDR_like"/>
    <property type="match status" value="1"/>
</dbReference>
<feature type="transmembrane region" description="Helical" evidence="5">
    <location>
        <begin position="199"/>
        <end position="218"/>
    </location>
</feature>
<feature type="transmembrane region" description="Helical" evidence="5">
    <location>
        <begin position="306"/>
        <end position="326"/>
    </location>
</feature>
<feature type="transmembrane region" description="Helical" evidence="5">
    <location>
        <begin position="373"/>
        <end position="394"/>
    </location>
</feature>
<evidence type="ECO:0000256" key="4">
    <source>
        <dbReference type="ARBA" id="ARBA00023136"/>
    </source>
</evidence>
<dbReference type="SUPFAM" id="SSF103473">
    <property type="entry name" value="MFS general substrate transporter"/>
    <property type="match status" value="1"/>
</dbReference>
<sequence>MEEARSEKGANYQLQNNTTSSCELNWENDSENPRNWPFWYKAYIMVTVAFISTVVILNSSSYTPGLPGIEASFPGTSRTVSLLGLTTYLFGLALGNLILAPFSEIYGRRPVHLASTALFTVMIIPVALAPNLTAIMLGRFFSGFLGSASLATAPGSVNDLVSGKDRALAISCWSLGTMNAPVIGPIMGGFVFQYLGWRWIHWIVLICSGVSFVALSLSKETYAPVLLKAKRKRNQIQEGNERDDQIHWWALLRTNLSRPVSMAIFEPICLFWDIYVGIFYAVLFLCFVGFPVVFQDMRGWSPGIAGLGYIGIGVGVTLAVFAEPLFRMLIAKHPRDSVTGQISPEAYVGPVCIGGILVPIGQFWFAWTARKSIHWIVPILGSVPFGFGNCLVFIYTMSYLAGTYGIYTASAVAGMSASRYVFSGVLPIAGVKMYHVLGVNWTGTLLGCLEIFLIPIPFVFYRYGERIRRRSPLMSRLS</sequence>
<dbReference type="PANTHER" id="PTHR23502:SF12">
    <property type="entry name" value="MULTIDRUG TRANSPORTER, PUTATIVE (AFU_ORTHOLOGUE AFUA_1G06440)-RELATED"/>
    <property type="match status" value="1"/>
</dbReference>
<gene>
    <name evidence="7" type="ORF">EURHEDRAFT_508777</name>
</gene>
<protein>
    <submittedName>
        <fullName evidence="7">MFS general substrate transporter</fullName>
    </submittedName>
</protein>
<dbReference type="RefSeq" id="XP_040634961.1">
    <property type="nucleotide sequence ID" value="XM_040785900.1"/>
</dbReference>
<evidence type="ECO:0000259" key="6">
    <source>
        <dbReference type="PROSITE" id="PS50850"/>
    </source>
</evidence>
<evidence type="ECO:0000256" key="1">
    <source>
        <dbReference type="ARBA" id="ARBA00004141"/>
    </source>
</evidence>
<dbReference type="GO" id="GO:0022857">
    <property type="term" value="F:transmembrane transporter activity"/>
    <property type="evidence" value="ECO:0007669"/>
    <property type="project" value="InterPro"/>
</dbReference>
<feature type="transmembrane region" description="Helical" evidence="5">
    <location>
        <begin position="347"/>
        <end position="367"/>
    </location>
</feature>
<evidence type="ECO:0000256" key="2">
    <source>
        <dbReference type="ARBA" id="ARBA00022692"/>
    </source>
</evidence>